<evidence type="ECO:0000313" key="2">
    <source>
        <dbReference type="Proteomes" id="UP001159641"/>
    </source>
</evidence>
<reference evidence="1 2" key="1">
    <citation type="submission" date="2022-11" db="EMBL/GenBank/DDBJ databases">
        <title>Whole genome sequence of Eschrichtius robustus ER-17-0199.</title>
        <authorList>
            <person name="Bruniche-Olsen A."/>
            <person name="Black A.N."/>
            <person name="Fields C.J."/>
            <person name="Walden K."/>
            <person name="Dewoody J.A."/>
        </authorList>
    </citation>
    <scope>NUCLEOTIDE SEQUENCE [LARGE SCALE GENOMIC DNA]</scope>
    <source>
        <strain evidence="1">ER-17-0199</strain>
        <tissue evidence="1">Blubber</tissue>
    </source>
</reference>
<dbReference type="GO" id="GO:0015347">
    <property type="term" value="F:sodium-independent organic anion transmembrane transporter activity"/>
    <property type="evidence" value="ECO:0007669"/>
    <property type="project" value="TreeGrafter"/>
</dbReference>
<accession>A0AB34H113</accession>
<dbReference type="InterPro" id="IPR004156">
    <property type="entry name" value="OATP"/>
</dbReference>
<proteinExistence type="predicted"/>
<dbReference type="GO" id="GO:0016323">
    <property type="term" value="C:basolateral plasma membrane"/>
    <property type="evidence" value="ECO:0007669"/>
    <property type="project" value="TreeGrafter"/>
</dbReference>
<dbReference type="AlphaFoldDB" id="A0AB34H113"/>
<name>A0AB34H113_ESCRO</name>
<gene>
    <name evidence="1" type="ORF">J1605_006583</name>
</gene>
<comment type="caution">
    <text evidence="1">The sequence shown here is derived from an EMBL/GenBank/DDBJ whole genome shotgun (WGS) entry which is preliminary data.</text>
</comment>
<dbReference type="Proteomes" id="UP001159641">
    <property type="component" value="Unassembled WGS sequence"/>
</dbReference>
<dbReference type="GO" id="GO:0043252">
    <property type="term" value="P:sodium-independent organic anion transport"/>
    <property type="evidence" value="ECO:0007669"/>
    <property type="project" value="TreeGrafter"/>
</dbReference>
<dbReference type="PANTHER" id="PTHR11388:SF99">
    <property type="entry name" value="SOLUTE CARRIER ORGANIC ANION TRANSPORTER FAMILY MEMBER 1C1"/>
    <property type="match status" value="1"/>
</dbReference>
<dbReference type="GO" id="GO:0015125">
    <property type="term" value="F:bile acid transmembrane transporter activity"/>
    <property type="evidence" value="ECO:0007669"/>
    <property type="project" value="TreeGrafter"/>
</dbReference>
<dbReference type="PANTHER" id="PTHR11388">
    <property type="entry name" value="ORGANIC ANION TRANSPORTER"/>
    <property type="match status" value="1"/>
</dbReference>
<keyword evidence="2" id="KW-1185">Reference proteome</keyword>
<dbReference type="Pfam" id="PF03137">
    <property type="entry name" value="OATP"/>
    <property type="match status" value="2"/>
</dbReference>
<protein>
    <recommendedName>
        <fullName evidence="3">BPI fold-containing family C protein</fullName>
    </recommendedName>
</protein>
<organism evidence="1 2">
    <name type="scientific">Eschrichtius robustus</name>
    <name type="common">California gray whale</name>
    <name type="synonym">Eschrichtius gibbosus</name>
    <dbReference type="NCBI Taxonomy" id="9764"/>
    <lineage>
        <taxon>Eukaryota</taxon>
        <taxon>Metazoa</taxon>
        <taxon>Chordata</taxon>
        <taxon>Craniata</taxon>
        <taxon>Vertebrata</taxon>
        <taxon>Euteleostomi</taxon>
        <taxon>Mammalia</taxon>
        <taxon>Eutheria</taxon>
        <taxon>Laurasiatheria</taxon>
        <taxon>Artiodactyla</taxon>
        <taxon>Whippomorpha</taxon>
        <taxon>Cetacea</taxon>
        <taxon>Mysticeti</taxon>
        <taxon>Eschrichtiidae</taxon>
        <taxon>Eschrichtius</taxon>
    </lineage>
</organism>
<evidence type="ECO:0008006" key="3">
    <source>
        <dbReference type="Google" id="ProtNLM"/>
    </source>
</evidence>
<dbReference type="EMBL" id="JAIQCJ010002000">
    <property type="protein sequence ID" value="KAJ8786003.1"/>
    <property type="molecule type" value="Genomic_DNA"/>
</dbReference>
<sequence>MRQAGVRLSVTCHIFQVFLGALSFVYFAKALAEGYLKSTITQIERRFDIPSSLVGVIDGSFEIGRVLDPFPPSVSSFKFFYFFAEQFHLPFDINWHYHLTSAYWTLNFFPKCEIDASSSMWAYVFLGNLLRGIGETPIQPLGIAYLDDFANEDNAAFYIEPNLSLIMNELSFQIATQDANVQRQNGNPCVVQMELHMHRLVLLVVKPPPGVERLLCIKPQLKSFALGIYTLAVRVLEILRTNAIPMIK</sequence>
<evidence type="ECO:0000313" key="1">
    <source>
        <dbReference type="EMBL" id="KAJ8786003.1"/>
    </source>
</evidence>